<dbReference type="InterPro" id="IPR036390">
    <property type="entry name" value="WH_DNA-bd_sf"/>
</dbReference>
<evidence type="ECO:0000256" key="2">
    <source>
        <dbReference type="ARBA" id="ARBA00022490"/>
    </source>
</evidence>
<evidence type="ECO:0000256" key="1">
    <source>
        <dbReference type="ARBA" id="ARBA00004496"/>
    </source>
</evidence>
<evidence type="ECO:0000259" key="8">
    <source>
        <dbReference type="PROSITE" id="PS50039"/>
    </source>
</evidence>
<dbReference type="GO" id="GO:0005737">
    <property type="term" value="C:cytoplasm"/>
    <property type="evidence" value="ECO:0007669"/>
    <property type="project" value="UniProtKB-SubCell"/>
</dbReference>
<reference evidence="9 10" key="1">
    <citation type="submission" date="2019-04" db="EMBL/GenBank/DDBJ databases">
        <authorList>
            <consortium name="Wellcome Sanger Institute Data Sharing"/>
        </authorList>
    </citation>
    <scope>NUCLEOTIDE SEQUENCE [LARGE SCALE GENOMIC DNA]</scope>
</reference>
<keyword evidence="4 6" id="KW-0238">DNA-binding</keyword>
<feature type="compositionally biased region" description="Low complexity" evidence="7">
    <location>
        <begin position="37"/>
        <end position="48"/>
    </location>
</feature>
<dbReference type="Proteomes" id="UP000694397">
    <property type="component" value="Chromosome 25"/>
</dbReference>
<dbReference type="SUPFAM" id="SSF46785">
    <property type="entry name" value="Winged helix' DNA-binding domain"/>
    <property type="match status" value="1"/>
</dbReference>
<dbReference type="Gene3D" id="1.10.10.10">
    <property type="entry name" value="Winged helix-like DNA-binding domain superfamily/Winged helix DNA-binding domain"/>
    <property type="match status" value="1"/>
</dbReference>
<feature type="region of interest" description="Disordered" evidence="7">
    <location>
        <begin position="95"/>
        <end position="141"/>
    </location>
</feature>
<comment type="subcellular location">
    <subcellularLocation>
        <location evidence="1">Cytoplasm</location>
    </subcellularLocation>
    <subcellularLocation>
        <location evidence="6">Nucleus</location>
    </subcellularLocation>
</comment>
<keyword evidence="10" id="KW-1185">Reference proteome</keyword>
<keyword evidence="5" id="KW-0804">Transcription</keyword>
<dbReference type="PANTHER" id="PTHR45767:SF1">
    <property type="entry name" value="FORKHEAD BOX PROTEIN O1"/>
    <property type="match status" value="1"/>
</dbReference>
<dbReference type="GO" id="GO:0000978">
    <property type="term" value="F:RNA polymerase II cis-regulatory region sequence-specific DNA binding"/>
    <property type="evidence" value="ECO:0007669"/>
    <property type="project" value="TreeGrafter"/>
</dbReference>
<dbReference type="GeneTree" id="ENSGT00940000161558"/>
<dbReference type="AlphaFoldDB" id="A0A8C9U1L7"/>
<dbReference type="SMART" id="SM00339">
    <property type="entry name" value="FH"/>
    <property type="match status" value="1"/>
</dbReference>
<evidence type="ECO:0000256" key="4">
    <source>
        <dbReference type="ARBA" id="ARBA00023125"/>
    </source>
</evidence>
<dbReference type="SUPFAM" id="SSF81995">
    <property type="entry name" value="beta-sandwich domain of Sec23/24"/>
    <property type="match status" value="1"/>
</dbReference>
<dbReference type="InterPro" id="IPR001766">
    <property type="entry name" value="Fork_head_dom"/>
</dbReference>
<dbReference type="GO" id="GO:0005634">
    <property type="term" value="C:nucleus"/>
    <property type="evidence" value="ECO:0007669"/>
    <property type="project" value="UniProtKB-SubCell"/>
</dbReference>
<keyword evidence="3" id="KW-0805">Transcription regulation</keyword>
<dbReference type="Pfam" id="PF00250">
    <property type="entry name" value="Forkhead"/>
    <property type="match status" value="1"/>
</dbReference>
<gene>
    <name evidence="9" type="primary">FOXO1</name>
    <name evidence="9" type="synonym">LOC108921676</name>
</gene>
<feature type="domain" description="Fork-head" evidence="8">
    <location>
        <begin position="159"/>
        <end position="209"/>
    </location>
</feature>
<evidence type="ECO:0000256" key="6">
    <source>
        <dbReference type="PROSITE-ProRule" id="PRU00089"/>
    </source>
</evidence>
<protein>
    <submittedName>
        <fullName evidence="9">Forkhead box O1 b</fullName>
    </submittedName>
</protein>
<feature type="compositionally biased region" description="Basic residues" evidence="7">
    <location>
        <begin position="95"/>
        <end position="112"/>
    </location>
</feature>
<feature type="region of interest" description="Disordered" evidence="7">
    <location>
        <begin position="1"/>
        <end position="55"/>
    </location>
</feature>
<keyword evidence="2" id="KW-0963">Cytoplasm</keyword>
<feature type="compositionally biased region" description="Low complexity" evidence="7">
    <location>
        <begin position="113"/>
        <end position="141"/>
    </location>
</feature>
<sequence length="276" mass="30506">MAEAPQQQFVDIDPDFEPLSRPRSCTWPLPRPEFLDPSGSSTSSPAASVKHEPGGHADYVNSLSLLEEGEDYREQKAVALCGDFGCQEECVHQHHQHHHQPQQQHHQQHHHSPQVPQQQQQQQAHAGALPSPVGSSSSVSAAAAAAAQRKSSSSRRNAWGNMSYADLITKAIESSPEKRLTLSQIYDWMVKSVPYFKDKGDSNSSAGWKCPSQQHVDARSLERLRLDRPPLSPSLHVAVGSLRRRLGVGKNTTPRPSCPLHHILSSFQFCGECRTV</sequence>
<reference evidence="9" key="2">
    <citation type="submission" date="2025-08" db="UniProtKB">
        <authorList>
            <consortium name="Ensembl"/>
        </authorList>
    </citation>
    <scope>IDENTIFICATION</scope>
</reference>
<evidence type="ECO:0000313" key="10">
    <source>
        <dbReference type="Proteomes" id="UP000694397"/>
    </source>
</evidence>
<evidence type="ECO:0000313" key="9">
    <source>
        <dbReference type="Ensembl" id="ENSSFOP00015060440.1"/>
    </source>
</evidence>
<organism evidence="9 10">
    <name type="scientific">Scleropages formosus</name>
    <name type="common">Asian bonytongue</name>
    <name type="synonym">Osteoglossum formosum</name>
    <dbReference type="NCBI Taxonomy" id="113540"/>
    <lineage>
        <taxon>Eukaryota</taxon>
        <taxon>Metazoa</taxon>
        <taxon>Chordata</taxon>
        <taxon>Craniata</taxon>
        <taxon>Vertebrata</taxon>
        <taxon>Euteleostomi</taxon>
        <taxon>Actinopterygii</taxon>
        <taxon>Neopterygii</taxon>
        <taxon>Teleostei</taxon>
        <taxon>Osteoglossocephala</taxon>
        <taxon>Osteoglossomorpha</taxon>
        <taxon>Osteoglossiformes</taxon>
        <taxon>Osteoglossidae</taxon>
        <taxon>Scleropages</taxon>
    </lineage>
</organism>
<dbReference type="PANTHER" id="PTHR45767">
    <property type="entry name" value="FORKHEAD BOX PROTEIN O"/>
    <property type="match status" value="1"/>
</dbReference>
<dbReference type="InterPro" id="IPR036388">
    <property type="entry name" value="WH-like_DNA-bd_sf"/>
</dbReference>
<dbReference type="Ensembl" id="ENSSFOT00015052012.1">
    <property type="protein sequence ID" value="ENSSFOP00015060440.1"/>
    <property type="gene ID" value="ENSSFOG00015022613.2"/>
</dbReference>
<dbReference type="GO" id="GO:0000981">
    <property type="term" value="F:DNA-binding transcription factor activity, RNA polymerase II-specific"/>
    <property type="evidence" value="ECO:0007669"/>
    <property type="project" value="TreeGrafter"/>
</dbReference>
<keyword evidence="6" id="KW-0539">Nucleus</keyword>
<evidence type="ECO:0000256" key="7">
    <source>
        <dbReference type="SAM" id="MobiDB-lite"/>
    </source>
</evidence>
<feature type="DNA-binding region" description="Fork-head" evidence="6">
    <location>
        <begin position="159"/>
        <end position="209"/>
    </location>
</feature>
<reference evidence="9" key="3">
    <citation type="submission" date="2025-09" db="UniProtKB">
        <authorList>
            <consortium name="Ensembl"/>
        </authorList>
    </citation>
    <scope>IDENTIFICATION</scope>
</reference>
<name>A0A8C9U1L7_SCLFO</name>
<dbReference type="PROSITE" id="PS50039">
    <property type="entry name" value="FORK_HEAD_3"/>
    <property type="match status" value="1"/>
</dbReference>
<evidence type="ECO:0000256" key="5">
    <source>
        <dbReference type="ARBA" id="ARBA00023163"/>
    </source>
</evidence>
<evidence type="ECO:0000256" key="3">
    <source>
        <dbReference type="ARBA" id="ARBA00023015"/>
    </source>
</evidence>
<proteinExistence type="predicted"/>
<accession>A0A8C9U1L7</accession>